<protein>
    <submittedName>
        <fullName evidence="1">Uncharacterized protein</fullName>
    </submittedName>
</protein>
<keyword evidence="2" id="KW-1185">Reference proteome</keyword>
<accession>A0A0F7ZSQ6</accession>
<organism evidence="1 2">
    <name type="scientific">Hirsutella minnesotensis 3608</name>
    <dbReference type="NCBI Taxonomy" id="1043627"/>
    <lineage>
        <taxon>Eukaryota</taxon>
        <taxon>Fungi</taxon>
        <taxon>Dikarya</taxon>
        <taxon>Ascomycota</taxon>
        <taxon>Pezizomycotina</taxon>
        <taxon>Sordariomycetes</taxon>
        <taxon>Hypocreomycetidae</taxon>
        <taxon>Hypocreales</taxon>
        <taxon>Ophiocordycipitaceae</taxon>
        <taxon>Hirsutella</taxon>
    </lineage>
</organism>
<dbReference type="Proteomes" id="UP000054481">
    <property type="component" value="Unassembled WGS sequence"/>
</dbReference>
<dbReference type="AlphaFoldDB" id="A0A0F7ZSQ6"/>
<dbReference type="EMBL" id="KQ030561">
    <property type="protein sequence ID" value="KJZ71778.1"/>
    <property type="molecule type" value="Genomic_DNA"/>
</dbReference>
<reference evidence="1 2" key="1">
    <citation type="journal article" date="2014" name="Genome Biol. Evol.">
        <title>Comparative genomics and transcriptomics analyses reveal divergent lifestyle features of nematode endoparasitic fungus Hirsutella minnesotensis.</title>
        <authorList>
            <person name="Lai Y."/>
            <person name="Liu K."/>
            <person name="Zhang X."/>
            <person name="Zhang X."/>
            <person name="Li K."/>
            <person name="Wang N."/>
            <person name="Shu C."/>
            <person name="Wu Y."/>
            <person name="Wang C."/>
            <person name="Bushley K.E."/>
            <person name="Xiang M."/>
            <person name="Liu X."/>
        </authorList>
    </citation>
    <scope>NUCLEOTIDE SEQUENCE [LARGE SCALE GENOMIC DNA]</scope>
    <source>
        <strain evidence="1 2">3608</strain>
    </source>
</reference>
<evidence type="ECO:0000313" key="2">
    <source>
        <dbReference type="Proteomes" id="UP000054481"/>
    </source>
</evidence>
<proteinExistence type="predicted"/>
<evidence type="ECO:0000313" key="1">
    <source>
        <dbReference type="EMBL" id="KJZ71778.1"/>
    </source>
</evidence>
<gene>
    <name evidence="1" type="ORF">HIM_08798</name>
</gene>
<sequence>MQEQAEKMVEYMLEEEERFDEAFMTSMAQFFDSQRSPKHFPAESLGLLQSDRAFLDKMRKSRPCPSALPQETRNMIRDILGELVIPAPCTQTLDFLRSLPKQASPNNVERLETLRQLLEWDPTVTTRHLEGRGSQCVHPL</sequence>
<name>A0A0F7ZSQ6_9HYPO</name>